<reference evidence="1" key="1">
    <citation type="submission" date="2021-01" db="EMBL/GenBank/DDBJ databases">
        <title>Chromosome-level genome assembly of a human fungal pathogen reveals clustering of transcriptionally co-regulated genes.</title>
        <authorList>
            <person name="Voorhies M."/>
            <person name="Cohen S."/>
            <person name="Shea T.P."/>
            <person name="Petrus S."/>
            <person name="Munoz J.F."/>
            <person name="Poplawski S."/>
            <person name="Goldman W.E."/>
            <person name="Michael T."/>
            <person name="Cuomo C.A."/>
            <person name="Sil A."/>
            <person name="Beyhan S."/>
        </authorList>
    </citation>
    <scope>NUCLEOTIDE SEQUENCE</scope>
    <source>
        <strain evidence="1">WU24</strain>
    </source>
</reference>
<evidence type="ECO:0000313" key="2">
    <source>
        <dbReference type="Proteomes" id="UP000663671"/>
    </source>
</evidence>
<dbReference type="EMBL" id="CP069115">
    <property type="protein sequence ID" value="QSS65323.1"/>
    <property type="molecule type" value="Genomic_DNA"/>
</dbReference>
<dbReference type="VEuPathDB" id="FungiDB:I7I51_06165"/>
<sequence length="63" mass="6868">GPTAGRSFGGHPRGGGQFGIVKLHSKVPCMKLKENKIIVSLILNPSLWAQQKVREGIVKSWVM</sequence>
<organism evidence="1 2">
    <name type="scientific">Ajellomyces capsulatus</name>
    <name type="common">Darling's disease fungus</name>
    <name type="synonym">Histoplasma capsulatum</name>
    <dbReference type="NCBI Taxonomy" id="5037"/>
    <lineage>
        <taxon>Eukaryota</taxon>
        <taxon>Fungi</taxon>
        <taxon>Dikarya</taxon>
        <taxon>Ascomycota</taxon>
        <taxon>Pezizomycotina</taxon>
        <taxon>Eurotiomycetes</taxon>
        <taxon>Eurotiomycetidae</taxon>
        <taxon>Onygenales</taxon>
        <taxon>Ajellomycetaceae</taxon>
        <taxon>Histoplasma</taxon>
    </lineage>
</organism>
<name>A0A8A1MKY4_AJECA</name>
<evidence type="ECO:0000313" key="1">
    <source>
        <dbReference type="EMBL" id="QSS65323.1"/>
    </source>
</evidence>
<accession>A0A8A1MKY4</accession>
<proteinExistence type="predicted"/>
<dbReference type="Proteomes" id="UP000663671">
    <property type="component" value="Chromosome 3"/>
</dbReference>
<feature type="non-terminal residue" evidence="1">
    <location>
        <position position="1"/>
    </location>
</feature>
<dbReference type="AlphaFoldDB" id="A0A8A1MKY4"/>
<gene>
    <name evidence="1" type="ORF">I7I51_06165</name>
</gene>
<protein>
    <submittedName>
        <fullName evidence="1">Uncharacterized protein</fullName>
    </submittedName>
</protein>